<reference evidence="2" key="1">
    <citation type="submission" date="2020-03" db="EMBL/GenBank/DDBJ databases">
        <authorList>
            <person name="Weist P."/>
        </authorList>
    </citation>
    <scope>NUCLEOTIDE SEQUENCE</scope>
</reference>
<dbReference type="AlphaFoldDB" id="A0A9N7TTE4"/>
<organism evidence="2 3">
    <name type="scientific">Pleuronectes platessa</name>
    <name type="common">European plaice</name>
    <dbReference type="NCBI Taxonomy" id="8262"/>
    <lineage>
        <taxon>Eukaryota</taxon>
        <taxon>Metazoa</taxon>
        <taxon>Chordata</taxon>
        <taxon>Craniata</taxon>
        <taxon>Vertebrata</taxon>
        <taxon>Euteleostomi</taxon>
        <taxon>Actinopterygii</taxon>
        <taxon>Neopterygii</taxon>
        <taxon>Teleostei</taxon>
        <taxon>Neoteleostei</taxon>
        <taxon>Acanthomorphata</taxon>
        <taxon>Carangaria</taxon>
        <taxon>Pleuronectiformes</taxon>
        <taxon>Pleuronectoidei</taxon>
        <taxon>Pleuronectidae</taxon>
        <taxon>Pleuronectes</taxon>
    </lineage>
</organism>
<name>A0A9N7TTE4_PLEPL</name>
<proteinExistence type="predicted"/>
<evidence type="ECO:0000256" key="1">
    <source>
        <dbReference type="SAM" id="MobiDB-lite"/>
    </source>
</evidence>
<sequence length="160" mass="18540">MSLDLEHQSITDEAKVIKREEDSTSREKVAALGGRGGKPNDAMTSMQVTSKKQTGGIEWLPLEVLQHFPERRRRRSRRRREEEEEEEEDRGKWIKIKEEEEGKRGRRRNKINTGANEGGEAMRLTSGKREDGGWRRWGGRALGTLKKNKKKKKKNKNKTS</sequence>
<gene>
    <name evidence="2" type="ORF">PLEPLA_LOCUS5910</name>
</gene>
<accession>A0A9N7TTE4</accession>
<protein>
    <submittedName>
        <fullName evidence="2">Uncharacterized protein</fullName>
    </submittedName>
</protein>
<feature type="compositionally biased region" description="Basic and acidic residues" evidence="1">
    <location>
        <begin position="1"/>
        <end position="29"/>
    </location>
</feature>
<comment type="caution">
    <text evidence="2">The sequence shown here is derived from an EMBL/GenBank/DDBJ whole genome shotgun (WGS) entry which is preliminary data.</text>
</comment>
<feature type="region of interest" description="Disordered" evidence="1">
    <location>
        <begin position="1"/>
        <end position="160"/>
    </location>
</feature>
<evidence type="ECO:0000313" key="3">
    <source>
        <dbReference type="Proteomes" id="UP001153269"/>
    </source>
</evidence>
<feature type="compositionally biased region" description="Basic and acidic residues" evidence="1">
    <location>
        <begin position="89"/>
        <end position="103"/>
    </location>
</feature>
<evidence type="ECO:0000313" key="2">
    <source>
        <dbReference type="EMBL" id="CAB1418088.1"/>
    </source>
</evidence>
<feature type="compositionally biased region" description="Basic residues" evidence="1">
    <location>
        <begin position="146"/>
        <end position="160"/>
    </location>
</feature>
<dbReference type="Proteomes" id="UP001153269">
    <property type="component" value="Unassembled WGS sequence"/>
</dbReference>
<dbReference type="EMBL" id="CADEAL010000303">
    <property type="protein sequence ID" value="CAB1418088.1"/>
    <property type="molecule type" value="Genomic_DNA"/>
</dbReference>
<feature type="compositionally biased region" description="Polar residues" evidence="1">
    <location>
        <begin position="42"/>
        <end position="53"/>
    </location>
</feature>
<keyword evidence="3" id="KW-1185">Reference proteome</keyword>